<name>A0A4S4G1M3_9ACTN</name>
<protein>
    <recommendedName>
        <fullName evidence="4">DUF4179 domain-containing protein</fullName>
    </recommendedName>
</protein>
<evidence type="ECO:0000313" key="3">
    <source>
        <dbReference type="Proteomes" id="UP000308978"/>
    </source>
</evidence>
<accession>A0A4S4G1M3</accession>
<dbReference type="EMBL" id="SSTJ01000006">
    <property type="protein sequence ID" value="THG37399.1"/>
    <property type="molecule type" value="Genomic_DNA"/>
</dbReference>
<evidence type="ECO:0008006" key="4">
    <source>
        <dbReference type="Google" id="ProtNLM"/>
    </source>
</evidence>
<keyword evidence="1" id="KW-0812">Transmembrane</keyword>
<proteinExistence type="predicted"/>
<dbReference type="AlphaFoldDB" id="A0A4S4G1M3"/>
<gene>
    <name evidence="2" type="ORF">E5986_06475</name>
</gene>
<keyword evidence="1" id="KW-0472">Membrane</keyword>
<dbReference type="Proteomes" id="UP000308978">
    <property type="component" value="Unassembled WGS sequence"/>
</dbReference>
<dbReference type="RefSeq" id="WP_136434376.1">
    <property type="nucleotide sequence ID" value="NZ_QZEA01000018.1"/>
</dbReference>
<sequence>MSFDDQFRHAYRMAVNSSPLPNDLEERLYNGVQAEKPAAAGATPKWRTAPVERTFRKRPLATAITCAAAALALVAAIPLALSAPLTTSRPVAASGAAEDASSGGAAAETTNLVEELAAEPGNNAVSDMLATAFEASGFAVRAWAADGQTLIMPDQDNLIIFNRNGSTGADTLWYDDEGKLTGAEFLPYTFTVEGEDIARVQMHLSSGEFYRQTSEYVDARQNPDIRVGEEGLDPHLRGTRPHYEDCDALGTYSFSAADEPDYSHSLEYVFRMKRMGATVDLTADSTPDLGSDRIQFGLILTENIYLEGPAKSAEEWVKGDGRTLVEPLLGQYEKALLTITVTFADGHFETQVIQLRAGMLAIDDDEQLIEPLRFYDPALDGPFNGNFALYGALLSATDEPFPYADLPANKYADAVMPALPQELDVQAAWDQLREEQLGTNA</sequence>
<keyword evidence="1" id="KW-1133">Transmembrane helix</keyword>
<evidence type="ECO:0000313" key="2">
    <source>
        <dbReference type="EMBL" id="THG37399.1"/>
    </source>
</evidence>
<evidence type="ECO:0000256" key="1">
    <source>
        <dbReference type="SAM" id="Phobius"/>
    </source>
</evidence>
<feature type="transmembrane region" description="Helical" evidence="1">
    <location>
        <begin position="60"/>
        <end position="81"/>
    </location>
</feature>
<comment type="caution">
    <text evidence="2">The sequence shown here is derived from an EMBL/GenBank/DDBJ whole genome shotgun (WGS) entry which is preliminary data.</text>
</comment>
<reference evidence="2 3" key="1">
    <citation type="submission" date="2019-04" db="EMBL/GenBank/DDBJ databases">
        <title>Microbes associate with the intestines of laboratory mice.</title>
        <authorList>
            <person name="Navarre W."/>
            <person name="Wong E."/>
            <person name="Huang K.C."/>
            <person name="Tropini C."/>
            <person name="Ng K."/>
            <person name="Yu B."/>
        </authorList>
    </citation>
    <scope>NUCLEOTIDE SEQUENCE [LARGE SCALE GENOMIC DNA]</scope>
    <source>
        <strain evidence="2 3">NM80_B27</strain>
    </source>
</reference>
<organism evidence="2 3">
    <name type="scientific">Adlercreutzia caecimuris</name>
    <dbReference type="NCBI Taxonomy" id="671266"/>
    <lineage>
        <taxon>Bacteria</taxon>
        <taxon>Bacillati</taxon>
        <taxon>Actinomycetota</taxon>
        <taxon>Coriobacteriia</taxon>
        <taxon>Eggerthellales</taxon>
        <taxon>Eggerthellaceae</taxon>
        <taxon>Adlercreutzia</taxon>
    </lineage>
</organism>